<evidence type="ECO:0000259" key="3">
    <source>
        <dbReference type="PROSITE" id="PS50097"/>
    </source>
</evidence>
<dbReference type="Gene3D" id="3.30.710.10">
    <property type="entry name" value="Potassium Channel Kv1.1, Chain A"/>
    <property type="match status" value="1"/>
</dbReference>
<comment type="caution">
    <text evidence="4">The sequence shown here is derived from an EMBL/GenBank/DDBJ whole genome shotgun (WGS) entry which is preliminary data.</text>
</comment>
<dbReference type="SMART" id="SM00225">
    <property type="entry name" value="BTB"/>
    <property type="match status" value="1"/>
</dbReference>
<protein>
    <recommendedName>
        <fullName evidence="3">BTB domain-containing protein</fullName>
    </recommendedName>
</protein>
<organism evidence="4 5">
    <name type="scientific">Chara braunii</name>
    <name type="common">Braun's stonewort</name>
    <dbReference type="NCBI Taxonomy" id="69332"/>
    <lineage>
        <taxon>Eukaryota</taxon>
        <taxon>Viridiplantae</taxon>
        <taxon>Streptophyta</taxon>
        <taxon>Charophyceae</taxon>
        <taxon>Charales</taxon>
        <taxon>Characeae</taxon>
        <taxon>Chara</taxon>
    </lineage>
</organism>
<name>A0A388KZZ7_CHABU</name>
<dbReference type="CDD" id="cd18186">
    <property type="entry name" value="BTB_POZ_ZBTB_KLHL-like"/>
    <property type="match status" value="1"/>
</dbReference>
<dbReference type="OrthoDB" id="6359816at2759"/>
<reference evidence="4 5" key="1">
    <citation type="journal article" date="2018" name="Cell">
        <title>The Chara Genome: Secondary Complexity and Implications for Plant Terrestrialization.</title>
        <authorList>
            <person name="Nishiyama T."/>
            <person name="Sakayama H."/>
            <person name="Vries J.D."/>
            <person name="Buschmann H."/>
            <person name="Saint-Marcoux D."/>
            <person name="Ullrich K.K."/>
            <person name="Haas F.B."/>
            <person name="Vanderstraeten L."/>
            <person name="Becker D."/>
            <person name="Lang D."/>
            <person name="Vosolsobe S."/>
            <person name="Rombauts S."/>
            <person name="Wilhelmsson P.K.I."/>
            <person name="Janitza P."/>
            <person name="Kern R."/>
            <person name="Heyl A."/>
            <person name="Rumpler F."/>
            <person name="Villalobos L.I.A.C."/>
            <person name="Clay J.M."/>
            <person name="Skokan R."/>
            <person name="Toyoda A."/>
            <person name="Suzuki Y."/>
            <person name="Kagoshima H."/>
            <person name="Schijlen E."/>
            <person name="Tajeshwar N."/>
            <person name="Catarino B."/>
            <person name="Hetherington A.J."/>
            <person name="Saltykova A."/>
            <person name="Bonnot C."/>
            <person name="Breuninger H."/>
            <person name="Symeonidi A."/>
            <person name="Radhakrishnan G.V."/>
            <person name="Van Nieuwerburgh F."/>
            <person name="Deforce D."/>
            <person name="Chang C."/>
            <person name="Karol K.G."/>
            <person name="Hedrich R."/>
            <person name="Ulvskov P."/>
            <person name="Glockner G."/>
            <person name="Delwiche C.F."/>
            <person name="Petrasek J."/>
            <person name="Van de Peer Y."/>
            <person name="Friml J."/>
            <person name="Beilby M."/>
            <person name="Dolan L."/>
            <person name="Kohara Y."/>
            <person name="Sugano S."/>
            <person name="Fujiyama A."/>
            <person name="Delaux P.-M."/>
            <person name="Quint M."/>
            <person name="TheiBen G."/>
            <person name="Hagemann M."/>
            <person name="Harholt J."/>
            <person name="Dunand C."/>
            <person name="Zachgo S."/>
            <person name="Langdale J."/>
            <person name="Maumus F."/>
            <person name="Straeten D.V.D."/>
            <person name="Gould S.B."/>
            <person name="Rensing S.A."/>
        </authorList>
    </citation>
    <scope>NUCLEOTIDE SEQUENCE [LARGE SCALE GENOMIC DNA]</scope>
    <source>
        <strain evidence="4 5">S276</strain>
    </source>
</reference>
<feature type="region of interest" description="Disordered" evidence="2">
    <location>
        <begin position="1"/>
        <end position="37"/>
    </location>
</feature>
<sequence>MFNPEVIASRKRRASDAAASSNPPLLHQGKGEEEEHAEHEREFLSAAQTILDRPELLDVAFVCQDGTKVRANRTILASGSEFFSKLLYGDMKESTMDTIPLPTARAGSLQLVINYLHGRRLRWEPGVRWDEMVELYSLAAQYQVDSLCQRIARRVPMLGSARDFGDLLNAAIPRQAEEVVKEAVKVMNKVLAFDSTSFKGWSKESIKCCLEKVRFHPNVTETMIAEAVLSAAPNIGSSTVRREDSLGPSVVRDSTPDDSQRSQNPVVLGAPTPPSCSEGTDDHDARTDGSLSRTELRELFERYINLAFVDPPFVKTRIEALQIVRPEVLSAVYKVQSICLSRGLSAKSLFTIPSRSLRPRVSFPPVTEAENAICSAYSDVLVPVFVGPGSEVKVHNFRGVSTAC</sequence>
<feature type="domain" description="BTB" evidence="3">
    <location>
        <begin position="57"/>
        <end position="125"/>
    </location>
</feature>
<dbReference type="PANTHER" id="PTHR23312">
    <property type="entry name" value="ARMC5 ARMADILLO REPEAT-CONTAINING -RELATED"/>
    <property type="match status" value="1"/>
</dbReference>
<dbReference type="AlphaFoldDB" id="A0A388KZZ7"/>
<comment type="pathway">
    <text evidence="1">Protein modification; protein ubiquitination.</text>
</comment>
<keyword evidence="5" id="KW-1185">Reference proteome</keyword>
<feature type="region of interest" description="Disordered" evidence="2">
    <location>
        <begin position="239"/>
        <end position="289"/>
    </location>
</feature>
<dbReference type="SUPFAM" id="SSF54695">
    <property type="entry name" value="POZ domain"/>
    <property type="match status" value="1"/>
</dbReference>
<dbReference type="Proteomes" id="UP000265515">
    <property type="component" value="Unassembled WGS sequence"/>
</dbReference>
<proteinExistence type="predicted"/>
<dbReference type="PANTHER" id="PTHR23312:SF8">
    <property type="entry name" value="ARMADILLO REPEAT-CONTAINING PROTEIN 5"/>
    <property type="match status" value="1"/>
</dbReference>
<evidence type="ECO:0000313" key="5">
    <source>
        <dbReference type="Proteomes" id="UP000265515"/>
    </source>
</evidence>
<dbReference type="GO" id="GO:0005829">
    <property type="term" value="C:cytosol"/>
    <property type="evidence" value="ECO:0007669"/>
    <property type="project" value="TreeGrafter"/>
</dbReference>
<gene>
    <name evidence="4" type="ORF">CBR_g20232</name>
</gene>
<evidence type="ECO:0000313" key="4">
    <source>
        <dbReference type="EMBL" id="GBG75601.1"/>
    </source>
</evidence>
<dbReference type="Pfam" id="PF00651">
    <property type="entry name" value="BTB"/>
    <property type="match status" value="1"/>
</dbReference>
<evidence type="ECO:0000256" key="2">
    <source>
        <dbReference type="SAM" id="MobiDB-lite"/>
    </source>
</evidence>
<dbReference type="PROSITE" id="PS50097">
    <property type="entry name" value="BTB"/>
    <property type="match status" value="1"/>
</dbReference>
<dbReference type="EMBL" id="BFEA01000227">
    <property type="protein sequence ID" value="GBG75601.1"/>
    <property type="molecule type" value="Genomic_DNA"/>
</dbReference>
<accession>A0A388KZZ7</accession>
<dbReference type="STRING" id="69332.A0A388KZZ7"/>
<dbReference type="GO" id="GO:0009653">
    <property type="term" value="P:anatomical structure morphogenesis"/>
    <property type="evidence" value="ECO:0007669"/>
    <property type="project" value="TreeGrafter"/>
</dbReference>
<evidence type="ECO:0000256" key="1">
    <source>
        <dbReference type="ARBA" id="ARBA00004906"/>
    </source>
</evidence>
<dbReference type="Gramene" id="GBG75601">
    <property type="protein sequence ID" value="GBG75601"/>
    <property type="gene ID" value="CBR_g20232"/>
</dbReference>
<dbReference type="InterPro" id="IPR011333">
    <property type="entry name" value="SKP1/BTB/POZ_sf"/>
</dbReference>
<dbReference type="InterPro" id="IPR000210">
    <property type="entry name" value="BTB/POZ_dom"/>
</dbReference>